<evidence type="ECO:0000313" key="2">
    <source>
        <dbReference type="EMBL" id="MBX64525.1"/>
    </source>
</evidence>
<accession>A0A2P2QC30</accession>
<feature type="chain" id="PRO_5015193352" evidence="1">
    <location>
        <begin position="23"/>
        <end position="65"/>
    </location>
</feature>
<proteinExistence type="predicted"/>
<reference evidence="2" key="1">
    <citation type="submission" date="2018-02" db="EMBL/GenBank/DDBJ databases">
        <title>Rhizophora mucronata_Transcriptome.</title>
        <authorList>
            <person name="Meera S.P."/>
            <person name="Sreeshan A."/>
            <person name="Augustine A."/>
        </authorList>
    </citation>
    <scope>NUCLEOTIDE SEQUENCE</scope>
    <source>
        <tissue evidence="2">Leaf</tissue>
    </source>
</reference>
<organism evidence="2">
    <name type="scientific">Rhizophora mucronata</name>
    <name type="common">Asiatic mangrove</name>
    <dbReference type="NCBI Taxonomy" id="61149"/>
    <lineage>
        <taxon>Eukaryota</taxon>
        <taxon>Viridiplantae</taxon>
        <taxon>Streptophyta</taxon>
        <taxon>Embryophyta</taxon>
        <taxon>Tracheophyta</taxon>
        <taxon>Spermatophyta</taxon>
        <taxon>Magnoliopsida</taxon>
        <taxon>eudicotyledons</taxon>
        <taxon>Gunneridae</taxon>
        <taxon>Pentapetalae</taxon>
        <taxon>rosids</taxon>
        <taxon>fabids</taxon>
        <taxon>Malpighiales</taxon>
        <taxon>Rhizophoraceae</taxon>
        <taxon>Rhizophora</taxon>
    </lineage>
</organism>
<sequence length="65" mass="7220">MLFSELLVVSGFCFLSLESISSKEVNKAGDDSMFLANSKEQERTCPSDIVLGNLWGELYLRSSRA</sequence>
<evidence type="ECO:0000256" key="1">
    <source>
        <dbReference type="SAM" id="SignalP"/>
    </source>
</evidence>
<keyword evidence="1" id="KW-0732">Signal</keyword>
<name>A0A2P2QC30_RHIMU</name>
<protein>
    <submittedName>
        <fullName evidence="2">Uncharacterized protein</fullName>
    </submittedName>
</protein>
<dbReference type="AlphaFoldDB" id="A0A2P2QC30"/>
<feature type="signal peptide" evidence="1">
    <location>
        <begin position="1"/>
        <end position="22"/>
    </location>
</feature>
<dbReference type="EMBL" id="GGEC01084041">
    <property type="protein sequence ID" value="MBX64525.1"/>
    <property type="molecule type" value="Transcribed_RNA"/>
</dbReference>